<organism evidence="2 3">
    <name type="scientific">Streptomyces meridianus</name>
    <dbReference type="NCBI Taxonomy" id="2938945"/>
    <lineage>
        <taxon>Bacteria</taxon>
        <taxon>Bacillati</taxon>
        <taxon>Actinomycetota</taxon>
        <taxon>Actinomycetes</taxon>
        <taxon>Kitasatosporales</taxon>
        <taxon>Streptomycetaceae</taxon>
        <taxon>Streptomyces</taxon>
    </lineage>
</organism>
<accession>A0ABT0XB51</accession>
<evidence type="ECO:0000259" key="1">
    <source>
        <dbReference type="Pfam" id="PF01476"/>
    </source>
</evidence>
<name>A0ABT0XB51_9ACTN</name>
<dbReference type="Gene3D" id="3.10.350.10">
    <property type="entry name" value="LysM domain"/>
    <property type="match status" value="1"/>
</dbReference>
<gene>
    <name evidence="2" type="ORF">M1E25_17735</name>
</gene>
<comment type="caution">
    <text evidence="2">The sequence shown here is derived from an EMBL/GenBank/DDBJ whole genome shotgun (WGS) entry which is preliminary data.</text>
</comment>
<reference evidence="2" key="1">
    <citation type="journal article" date="2023" name="Int. J. Syst. Evol. Microbiol.">
        <title>Streptomyces meridianus sp. nov. isolated from brackish water of the Tagus estuary in Alcochete, Portugal.</title>
        <authorList>
            <person name="Santos J.D.N."/>
            <person name="Klimek D."/>
            <person name="Calusinska M."/>
            <person name="Lobo Da Cunha A."/>
            <person name="Catita J."/>
            <person name="Goncalves H."/>
            <person name="Gonzalez I."/>
            <person name="Reyes F."/>
            <person name="Lage O.M."/>
        </authorList>
    </citation>
    <scope>NUCLEOTIDE SEQUENCE</scope>
    <source>
        <strain evidence="2">MTZ3.1</strain>
    </source>
</reference>
<dbReference type="Pfam" id="PF01476">
    <property type="entry name" value="LysM"/>
    <property type="match status" value="1"/>
</dbReference>
<sequence length="50" mass="5357">MKAGDSLSAVAAAHDLNGGWTALYEANRDRLGPDPDLIHPGEHLDFDGLR</sequence>
<dbReference type="InterPro" id="IPR036779">
    <property type="entry name" value="LysM_dom_sf"/>
</dbReference>
<dbReference type="Proteomes" id="UP001167160">
    <property type="component" value="Unassembled WGS sequence"/>
</dbReference>
<evidence type="ECO:0000313" key="3">
    <source>
        <dbReference type="Proteomes" id="UP001167160"/>
    </source>
</evidence>
<protein>
    <submittedName>
        <fullName evidence="2">LysM peptidoglycan-binding domain-containing protein</fullName>
    </submittedName>
</protein>
<feature type="domain" description="LysM" evidence="1">
    <location>
        <begin position="2"/>
        <end position="44"/>
    </location>
</feature>
<evidence type="ECO:0000313" key="2">
    <source>
        <dbReference type="EMBL" id="MCM2579168.1"/>
    </source>
</evidence>
<dbReference type="InterPro" id="IPR018392">
    <property type="entry name" value="LysM"/>
</dbReference>
<dbReference type="EMBL" id="JAMQGM010000037">
    <property type="protein sequence ID" value="MCM2579168.1"/>
    <property type="molecule type" value="Genomic_DNA"/>
</dbReference>
<proteinExistence type="predicted"/>
<keyword evidence="3" id="KW-1185">Reference proteome</keyword>